<feature type="region of interest" description="Disordered" evidence="3">
    <location>
        <begin position="958"/>
        <end position="979"/>
    </location>
</feature>
<feature type="domain" description="PH" evidence="4">
    <location>
        <begin position="426"/>
        <end position="534"/>
    </location>
</feature>
<feature type="compositionally biased region" description="Basic and acidic residues" evidence="3">
    <location>
        <begin position="1471"/>
        <end position="1483"/>
    </location>
</feature>
<dbReference type="InterPro" id="IPR011993">
    <property type="entry name" value="PH-like_dom_sf"/>
</dbReference>
<feature type="domain" description="DH" evidence="5">
    <location>
        <begin position="984"/>
        <end position="1178"/>
    </location>
</feature>
<dbReference type="GO" id="GO:0005829">
    <property type="term" value="C:cytosol"/>
    <property type="evidence" value="ECO:0007669"/>
    <property type="project" value="TreeGrafter"/>
</dbReference>
<dbReference type="FunFam" id="1.20.900.10:FF:000012">
    <property type="entry name" value="T cell lymphoma invasion and metastasis 1"/>
    <property type="match status" value="1"/>
</dbReference>
<feature type="compositionally biased region" description="Basic and acidic residues" evidence="3">
    <location>
        <begin position="1494"/>
        <end position="1509"/>
    </location>
</feature>
<dbReference type="PANTHER" id="PTHR46001:SF4">
    <property type="entry name" value="T-LYMPHOMA INVASION AND METASTASIS-INDUCING PROTEIN 1 ISOFORM X1"/>
    <property type="match status" value="1"/>
</dbReference>
<dbReference type="Pfam" id="PF00169">
    <property type="entry name" value="PH"/>
    <property type="match status" value="1"/>
</dbReference>
<dbReference type="Pfam" id="PF23014">
    <property type="entry name" value="PH_Tiam1"/>
    <property type="match status" value="2"/>
</dbReference>
<dbReference type="PROSITE" id="PS50010">
    <property type="entry name" value="DH_2"/>
    <property type="match status" value="1"/>
</dbReference>
<name>A0A4W6E3C9_LATCA</name>
<dbReference type="GO" id="GO:0005085">
    <property type="term" value="F:guanyl-nucleotide exchange factor activity"/>
    <property type="evidence" value="ECO:0007669"/>
    <property type="project" value="UniProtKB-KW"/>
</dbReference>
<feature type="region of interest" description="Disordered" evidence="3">
    <location>
        <begin position="1"/>
        <end position="73"/>
    </location>
</feature>
<evidence type="ECO:0000313" key="9">
    <source>
        <dbReference type="Proteomes" id="UP000314980"/>
    </source>
</evidence>
<dbReference type="InterPro" id="IPR040655">
    <property type="entry name" value="TIAM1_CC-Ex"/>
</dbReference>
<dbReference type="Pfam" id="PF18385">
    <property type="entry name" value="Tiam_CC_Ex"/>
    <property type="match status" value="1"/>
</dbReference>
<dbReference type="PANTHER" id="PTHR46001">
    <property type="entry name" value="TIAM (MAMMALIAN TUMOR INVASION AND METASTASIS FACTOR) HOMOLOG"/>
    <property type="match status" value="1"/>
</dbReference>
<evidence type="ECO:0000259" key="5">
    <source>
        <dbReference type="PROSITE" id="PS50010"/>
    </source>
</evidence>
<evidence type="ECO:0000256" key="1">
    <source>
        <dbReference type="ARBA" id="ARBA00022658"/>
    </source>
</evidence>
<accession>A0A4W6E3C9</accession>
<dbReference type="PROSITE" id="PS50003">
    <property type="entry name" value="PH_DOMAIN"/>
    <property type="match status" value="1"/>
</dbReference>
<dbReference type="SUPFAM" id="SSF50156">
    <property type="entry name" value="PDZ domain-like"/>
    <property type="match status" value="1"/>
</dbReference>
<dbReference type="Pfam" id="PF00595">
    <property type="entry name" value="PDZ"/>
    <property type="match status" value="1"/>
</dbReference>
<evidence type="ECO:0000313" key="8">
    <source>
        <dbReference type="Ensembl" id="ENSLCAP00010031693.1"/>
    </source>
</evidence>
<reference evidence="8" key="3">
    <citation type="submission" date="2025-09" db="UniProtKB">
        <authorList>
            <consortium name="Ensembl"/>
        </authorList>
    </citation>
    <scope>IDENTIFICATION</scope>
</reference>
<dbReference type="CDD" id="cd01230">
    <property type="entry name" value="PH1_Tiam1_2"/>
    <property type="match status" value="1"/>
</dbReference>
<dbReference type="SMART" id="SM00228">
    <property type="entry name" value="PDZ"/>
    <property type="match status" value="1"/>
</dbReference>
<dbReference type="GO" id="GO:0005886">
    <property type="term" value="C:plasma membrane"/>
    <property type="evidence" value="ECO:0007669"/>
    <property type="project" value="TreeGrafter"/>
</dbReference>
<dbReference type="SUPFAM" id="SSF48065">
    <property type="entry name" value="DBL homology domain (DH-domain)"/>
    <property type="match status" value="1"/>
</dbReference>
<dbReference type="InterPro" id="IPR000219">
    <property type="entry name" value="DH_dom"/>
</dbReference>
<evidence type="ECO:0000259" key="7">
    <source>
        <dbReference type="PROSITE" id="PS50898"/>
    </source>
</evidence>
<protein>
    <submittedName>
        <fullName evidence="8">TIAM Rac1 associated GEF 1</fullName>
    </submittedName>
</protein>
<dbReference type="InterPro" id="IPR043537">
    <property type="entry name" value="Tiam1/Tiam2/Sif"/>
</dbReference>
<dbReference type="Gene3D" id="1.20.900.10">
    <property type="entry name" value="Dbl homology (DH) domain"/>
    <property type="match status" value="1"/>
</dbReference>
<dbReference type="GO" id="GO:0007264">
    <property type="term" value="P:small GTPase-mediated signal transduction"/>
    <property type="evidence" value="ECO:0007669"/>
    <property type="project" value="InterPro"/>
</dbReference>
<dbReference type="PROSITE" id="PS50898">
    <property type="entry name" value="RBD"/>
    <property type="match status" value="1"/>
</dbReference>
<sequence length="1518" mass="170661">MGNVESQNGDHGLYGNERGYLSRKHMSRSLRISNKQSRRSRHASSGKIEHRNSETSTRSSSTPSIPQSLADNGLEPFNETNILPDFGSPIWVDRVAMNLRPVSFHNDLANPSVHMNTMHITLPGPTAEEVQDEDVYTGEVTYLQKTRDGTKETISFKKKRSKSADMWRDDSLEFSLSDLSQEHLTSTEEIIDTANERDFTDCEGHLQSSPTDSTDRANSLDELYSQKSPARRQPHGRYAKWHDANRAIREGEDDKMLSPSEEDGNAYGAFTLPCRRSHCLSEGLSSHQAAMCASMQGRRAQTIQDVTAGEGSEYEDSGIDGVTVEAEHQSRRYKTMSASFSVCSAHGRSMFAGSDSGSSSGGGGASEGVQGVYENFRQELEMSSCQTESLEEAGSALSDEQSTMSSAYQSDPLLSVAQGMVRKAGRLAVKNFLVHKKNKKVESATRRKWKSYWVSLKGCTLFFYETDGRSGIDNNSIPKHAIWVENSIVQAVPEHPKKDFVFCLSNSLGDAFLFQTCSQTELENWITAIHSACATAVARQHHREDTVRLLRAEIKKLEQKIDMDEKMKKMGDIKTILDQIFLWEQNLEQFHMDLFRFRCYLASLQGGELPNPKRLLAFASRPTKLAMGRLGIFSVSSFHALVAARTETGVRRRTQAMSRSGSKRKSRFSSLWGLDTTSKKKTKAHPTINQVFADGEEPVKKPIDGIYVDPKNEEGTVKSLPRPSTESDIWVPDHLTPSWVCLPNDQPVLTIIQPGESALCVLETICKAHQLDPTKHYLRLKFLIENQVQFYIPKPEEDVCDLVCNHPLEHDLVPLSSPGFSISVVEEDGVQQLYITDVKAGGLAFAKGLNAGDEILQLNGKDSHSLNFSDMKAAFSQASLALTVNTLPSVDRRQLCYVPPRRSDAEEDLYTDIFSQSQGEQMNLQIESIIMLCFPFPFKSTEQVAAFCRSLHDMNPSECVSSSPSPDSPFPPPATPRQLSDADKLRKVICELVETERTYVKDLNCLIGRYLTPLQKETFLTQDELDVLFGNLPEMVEFQVEFLKTLEDGTRLVPDLEKLERVDQFKKILFSLGGSFLYYADRFKIYSAFCASHTKVPKVLVKAKTDPDFKAFLDERNPKQQHSSTLESYLIKPIQRVLKYPLLLKELYSLTDPDSEEHYHLDVAMKAMNKVASHINEMQKIHEEFGAVFDQLITEQSGEKKEVADLSMGDLLLHTSVTWINPPASLGKWKKEPQMATFGAFHFTYEKDPFRFRHMIPTDALQVRSLANTDGEGSAVCEIVHTKSESEGRPERTFQLCCSSPESRKDFLKTVHSILREKHRRQLLKTESLPLNQQYVPFGGKRLCALKGARPAINRAASAPTRTLGRRKLVRNRFTIDTDIVFDGEPEQHLQQSELAGDTDRWVEEQFDLEEYEDRDEVKETDILSDDDDEFCQTPRAPSTEASLEAPIMALSLEGEETEEGESLTSPTVSETHDDVKLADAEKQSAVNDDDIEEQKQAEKDEIWVRREQSVSSPDCGT</sequence>
<evidence type="ECO:0000259" key="6">
    <source>
        <dbReference type="PROSITE" id="PS50106"/>
    </source>
</evidence>
<dbReference type="Pfam" id="PF02196">
    <property type="entry name" value="RBD"/>
    <property type="match status" value="1"/>
</dbReference>
<feature type="domain" description="RBD" evidence="7">
    <location>
        <begin position="736"/>
        <end position="803"/>
    </location>
</feature>
<dbReference type="InterPro" id="IPR001331">
    <property type="entry name" value="GDS_CDC24_CS"/>
</dbReference>
<reference evidence="8" key="2">
    <citation type="submission" date="2025-08" db="UniProtKB">
        <authorList>
            <consortium name="Ensembl"/>
        </authorList>
    </citation>
    <scope>IDENTIFICATION</scope>
</reference>
<dbReference type="PROSITE" id="PS50106">
    <property type="entry name" value="PDZ"/>
    <property type="match status" value="1"/>
</dbReference>
<feature type="compositionally biased region" description="Pro residues" evidence="3">
    <location>
        <begin position="966"/>
        <end position="975"/>
    </location>
</feature>
<dbReference type="CDD" id="cd00136">
    <property type="entry name" value="PDZ_canonical"/>
    <property type="match status" value="1"/>
</dbReference>
<dbReference type="InterPro" id="IPR035899">
    <property type="entry name" value="DBL_dom_sf"/>
</dbReference>
<gene>
    <name evidence="8" type="primary">TIAM1</name>
</gene>
<evidence type="ECO:0000256" key="3">
    <source>
        <dbReference type="SAM" id="MobiDB-lite"/>
    </source>
</evidence>
<keyword evidence="2" id="KW-0677">Repeat</keyword>
<reference evidence="9" key="1">
    <citation type="submission" date="2015-09" db="EMBL/GenBank/DDBJ databases">
        <authorList>
            <person name="Sai Rama Sridatta P."/>
        </authorList>
    </citation>
    <scope>NUCLEOTIDE SEQUENCE [LARGE SCALE GENOMIC DNA]</scope>
</reference>
<dbReference type="InterPro" id="IPR001478">
    <property type="entry name" value="PDZ"/>
</dbReference>
<feature type="domain" description="PDZ" evidence="6">
    <location>
        <begin position="819"/>
        <end position="886"/>
    </location>
</feature>
<dbReference type="SUPFAM" id="SSF50729">
    <property type="entry name" value="PH domain-like"/>
    <property type="match status" value="2"/>
</dbReference>
<dbReference type="FunFam" id="2.30.29.30:FF:000065">
    <property type="entry name" value="T cell lymphoma invasion and metastasis 1"/>
    <property type="match status" value="1"/>
</dbReference>
<keyword evidence="1" id="KW-0344">Guanine-nucleotide releasing factor</keyword>
<dbReference type="GeneTree" id="ENSGT00940000156294"/>
<dbReference type="InterPro" id="IPR055230">
    <property type="entry name" value="PH_Tiam1/2"/>
</dbReference>
<dbReference type="SMART" id="SM00325">
    <property type="entry name" value="RhoGEF"/>
    <property type="match status" value="1"/>
</dbReference>
<dbReference type="Proteomes" id="UP000314980">
    <property type="component" value="Unassembled WGS sequence"/>
</dbReference>
<dbReference type="CDD" id="cd00160">
    <property type="entry name" value="RhoGEF"/>
    <property type="match status" value="1"/>
</dbReference>
<dbReference type="Gene3D" id="6.10.140.680">
    <property type="match status" value="1"/>
</dbReference>
<dbReference type="PROSITE" id="PS00741">
    <property type="entry name" value="DH_1"/>
    <property type="match status" value="1"/>
</dbReference>
<evidence type="ECO:0000259" key="4">
    <source>
        <dbReference type="PROSITE" id="PS50003"/>
    </source>
</evidence>
<dbReference type="SMART" id="SM00455">
    <property type="entry name" value="RBD"/>
    <property type="match status" value="1"/>
</dbReference>
<organism evidence="8 9">
    <name type="scientific">Lates calcarifer</name>
    <name type="common">Barramundi</name>
    <name type="synonym">Holocentrus calcarifer</name>
    <dbReference type="NCBI Taxonomy" id="8187"/>
    <lineage>
        <taxon>Eukaryota</taxon>
        <taxon>Metazoa</taxon>
        <taxon>Chordata</taxon>
        <taxon>Craniata</taxon>
        <taxon>Vertebrata</taxon>
        <taxon>Euteleostomi</taxon>
        <taxon>Actinopterygii</taxon>
        <taxon>Neopterygii</taxon>
        <taxon>Teleostei</taxon>
        <taxon>Neoteleostei</taxon>
        <taxon>Acanthomorphata</taxon>
        <taxon>Carangaria</taxon>
        <taxon>Carangaria incertae sedis</taxon>
        <taxon>Centropomidae</taxon>
        <taxon>Lates</taxon>
    </lineage>
</organism>
<dbReference type="InterPro" id="IPR003116">
    <property type="entry name" value="RBD_dom"/>
</dbReference>
<dbReference type="Gene3D" id="2.30.42.10">
    <property type="match status" value="1"/>
</dbReference>
<proteinExistence type="predicted"/>
<keyword evidence="9" id="KW-1185">Reference proteome</keyword>
<evidence type="ECO:0000256" key="2">
    <source>
        <dbReference type="ARBA" id="ARBA00022737"/>
    </source>
</evidence>
<dbReference type="InterPro" id="IPR001849">
    <property type="entry name" value="PH_domain"/>
</dbReference>
<dbReference type="InterPro" id="IPR036034">
    <property type="entry name" value="PDZ_sf"/>
</dbReference>
<dbReference type="Pfam" id="PF00621">
    <property type="entry name" value="RhoGEF"/>
    <property type="match status" value="1"/>
</dbReference>
<feature type="compositionally biased region" description="Low complexity" evidence="3">
    <location>
        <begin position="54"/>
        <end position="64"/>
    </location>
</feature>
<dbReference type="Ensembl" id="ENSLCAT00010032411.1">
    <property type="protein sequence ID" value="ENSLCAP00010031693.1"/>
    <property type="gene ID" value="ENSLCAG00010014886.1"/>
</dbReference>
<dbReference type="SMART" id="SM00233">
    <property type="entry name" value="PH"/>
    <property type="match status" value="2"/>
</dbReference>
<feature type="region of interest" description="Disordered" evidence="3">
    <location>
        <begin position="1412"/>
        <end position="1518"/>
    </location>
</feature>
<dbReference type="Gene3D" id="2.30.29.30">
    <property type="entry name" value="Pleckstrin-homology domain (PH domain)/Phosphotyrosine-binding domain (PTB)"/>
    <property type="match status" value="3"/>
</dbReference>